<comment type="similarity">
    <text evidence="1">Belongs to the plant acyltransferase family.</text>
</comment>
<dbReference type="InterPro" id="IPR050898">
    <property type="entry name" value="Plant_acyltransferase"/>
</dbReference>
<dbReference type="EMBL" id="JBDFQZ010000014">
    <property type="protein sequence ID" value="KAK9664860.1"/>
    <property type="molecule type" value="Genomic_DNA"/>
</dbReference>
<gene>
    <name evidence="2" type="ORF">RND81_14G074100</name>
</gene>
<keyword evidence="3" id="KW-1185">Reference proteome</keyword>
<proteinExistence type="inferred from homology"/>
<dbReference type="PANTHER" id="PTHR31147">
    <property type="entry name" value="ACYL TRANSFERASE 4"/>
    <property type="match status" value="1"/>
</dbReference>
<dbReference type="Proteomes" id="UP001443914">
    <property type="component" value="Unassembled WGS sequence"/>
</dbReference>
<sequence>MEVTIQETTTIFSSNPPFTKDHILPLSYLDIDRNLDVTFRYFRVYSNKKLDLNQNQSGPFTLITAALATALVPYYPFTGRLQRCYAEGGRVELHCTQGGGVPVVKATVNCTLGSVNYLDDSDESFSEQLMPNPNRDEAMDHPMVLQITMFSCGGYVVGSAVHNMLCDGLGASEFFNGLAELIRGAAQLRAEPVWNRVGLLGPREPPRVDFPFGEVLTLDKDFYPYMQSIGPVGKVCVDMDDAVLDRLKAYLFEKSGSRFTTFEALGGFIWQSKVKASKLGNQERVSGFTDWRHIGHSTVDFGSGGPVSVFPLSKNFLGSMEPTYFLPNLNVGVEKKNGFKVIVYLREYAIQGFKQEMDKLFGEEFA</sequence>
<dbReference type="PANTHER" id="PTHR31147:SF33">
    <property type="entry name" value="N-HYDROXYCINNAMOYL_BENZOYLTRANSFERASE, PUTATIVE-RELATED"/>
    <property type="match status" value="1"/>
</dbReference>
<name>A0AAW1GJB7_SAPOF</name>
<evidence type="ECO:0000256" key="1">
    <source>
        <dbReference type="ARBA" id="ARBA00009861"/>
    </source>
</evidence>
<dbReference type="AlphaFoldDB" id="A0AAW1GJB7"/>
<organism evidence="2 3">
    <name type="scientific">Saponaria officinalis</name>
    <name type="common">Common soapwort</name>
    <name type="synonym">Lychnis saponaria</name>
    <dbReference type="NCBI Taxonomy" id="3572"/>
    <lineage>
        <taxon>Eukaryota</taxon>
        <taxon>Viridiplantae</taxon>
        <taxon>Streptophyta</taxon>
        <taxon>Embryophyta</taxon>
        <taxon>Tracheophyta</taxon>
        <taxon>Spermatophyta</taxon>
        <taxon>Magnoliopsida</taxon>
        <taxon>eudicotyledons</taxon>
        <taxon>Gunneridae</taxon>
        <taxon>Pentapetalae</taxon>
        <taxon>Caryophyllales</taxon>
        <taxon>Caryophyllaceae</taxon>
        <taxon>Caryophylleae</taxon>
        <taxon>Saponaria</taxon>
    </lineage>
</organism>
<evidence type="ECO:0000313" key="3">
    <source>
        <dbReference type="Proteomes" id="UP001443914"/>
    </source>
</evidence>
<evidence type="ECO:0000313" key="2">
    <source>
        <dbReference type="EMBL" id="KAK9664860.1"/>
    </source>
</evidence>
<dbReference type="Gene3D" id="3.30.559.10">
    <property type="entry name" value="Chloramphenicol acetyltransferase-like domain"/>
    <property type="match status" value="2"/>
</dbReference>
<protein>
    <submittedName>
        <fullName evidence="2">Uncharacterized protein</fullName>
    </submittedName>
</protein>
<dbReference type="InterPro" id="IPR023213">
    <property type="entry name" value="CAT-like_dom_sf"/>
</dbReference>
<dbReference type="Pfam" id="PF02458">
    <property type="entry name" value="Transferase"/>
    <property type="match status" value="1"/>
</dbReference>
<comment type="caution">
    <text evidence="2">The sequence shown here is derived from an EMBL/GenBank/DDBJ whole genome shotgun (WGS) entry which is preliminary data.</text>
</comment>
<accession>A0AAW1GJB7</accession>
<reference evidence="2" key="1">
    <citation type="submission" date="2024-03" db="EMBL/GenBank/DDBJ databases">
        <title>WGS assembly of Saponaria officinalis var. Norfolk2.</title>
        <authorList>
            <person name="Jenkins J."/>
            <person name="Shu S."/>
            <person name="Grimwood J."/>
            <person name="Barry K."/>
            <person name="Goodstein D."/>
            <person name="Schmutz J."/>
            <person name="Leebens-Mack J."/>
            <person name="Osbourn A."/>
        </authorList>
    </citation>
    <scope>NUCLEOTIDE SEQUENCE [LARGE SCALE GENOMIC DNA]</scope>
    <source>
        <strain evidence="2">JIC</strain>
    </source>
</reference>